<dbReference type="RefSeq" id="WP_191161678.1">
    <property type="nucleotide sequence ID" value="NZ_JACXAI010000040.1"/>
</dbReference>
<sequence>MYQGFGLYVFTRLCMFLYIVDLSTFSASKEAWQLHQPEDKRLFCHRFSYFLMIPSTVAVSDKEAVEHLVTNEGFTRHYWFSPWEQLMETTIWLQTV</sequence>
<comment type="caution">
    <text evidence="1">The sequence shown here is derived from an EMBL/GenBank/DDBJ whole genome shotgun (WGS) entry which is preliminary data.</text>
</comment>
<accession>A0A926NSA2</accession>
<evidence type="ECO:0000313" key="2">
    <source>
        <dbReference type="Proteomes" id="UP000626844"/>
    </source>
</evidence>
<name>A0A926NSA2_9BACI</name>
<proteinExistence type="predicted"/>
<reference evidence="1" key="1">
    <citation type="submission" date="2020-09" db="EMBL/GenBank/DDBJ databases">
        <title>A novel bacterium of genus Bacillus, isolated from South China Sea.</title>
        <authorList>
            <person name="Huang H."/>
            <person name="Mo K."/>
            <person name="Hu Y."/>
        </authorList>
    </citation>
    <scope>NUCLEOTIDE SEQUENCE</scope>
    <source>
        <strain evidence="1">IB182487</strain>
    </source>
</reference>
<evidence type="ECO:0000313" key="1">
    <source>
        <dbReference type="EMBL" id="MBD1382971.1"/>
    </source>
</evidence>
<dbReference type="AlphaFoldDB" id="A0A926NSA2"/>
<keyword evidence="2" id="KW-1185">Reference proteome</keyword>
<protein>
    <submittedName>
        <fullName evidence="1">Uncharacterized protein</fullName>
    </submittedName>
</protein>
<dbReference type="Proteomes" id="UP000626844">
    <property type="component" value="Unassembled WGS sequence"/>
</dbReference>
<gene>
    <name evidence="1" type="ORF">IC621_22480</name>
</gene>
<dbReference type="EMBL" id="JACXAI010000040">
    <property type="protein sequence ID" value="MBD1382971.1"/>
    <property type="molecule type" value="Genomic_DNA"/>
</dbReference>
<organism evidence="1 2">
    <name type="scientific">Metabacillus arenae</name>
    <dbReference type="NCBI Taxonomy" id="2771434"/>
    <lineage>
        <taxon>Bacteria</taxon>
        <taxon>Bacillati</taxon>
        <taxon>Bacillota</taxon>
        <taxon>Bacilli</taxon>
        <taxon>Bacillales</taxon>
        <taxon>Bacillaceae</taxon>
        <taxon>Metabacillus</taxon>
    </lineage>
</organism>